<feature type="domain" description="Methylmalonyl-CoA mutase alpha/beta chain catalytic" evidence="3">
    <location>
        <begin position="281"/>
        <end position="428"/>
    </location>
</feature>
<dbReference type="EMBL" id="JAVREX010000002">
    <property type="protein sequence ID" value="MDT0427054.1"/>
    <property type="molecule type" value="Genomic_DNA"/>
</dbReference>
<dbReference type="Proteomes" id="UP001183777">
    <property type="component" value="Unassembled WGS sequence"/>
</dbReference>
<dbReference type="InterPro" id="IPR006098">
    <property type="entry name" value="MMCoA_mutase_a_cat"/>
</dbReference>
<dbReference type="InterPro" id="IPR006099">
    <property type="entry name" value="MeMalonylCoA_mutase_a/b_cat"/>
</dbReference>
<dbReference type="Pfam" id="PF01642">
    <property type="entry name" value="MM_CoA_mutase"/>
    <property type="match status" value="2"/>
</dbReference>
<organism evidence="4 5">
    <name type="scientific">Streptomyces salyersiae</name>
    <dbReference type="NCBI Taxonomy" id="3075530"/>
    <lineage>
        <taxon>Bacteria</taxon>
        <taxon>Bacillati</taxon>
        <taxon>Actinomycetota</taxon>
        <taxon>Actinomycetes</taxon>
        <taxon>Kitasatosporales</taxon>
        <taxon>Streptomycetaceae</taxon>
        <taxon>Streptomyces</taxon>
    </lineage>
</organism>
<keyword evidence="5" id="KW-1185">Reference proteome</keyword>
<dbReference type="InterPro" id="IPR016176">
    <property type="entry name" value="Cbl-dep_enz_cat"/>
</dbReference>
<protein>
    <submittedName>
        <fullName evidence="4">Methylmalonyl-CoA mutase family protein</fullName>
    </submittedName>
</protein>
<dbReference type="PANTHER" id="PTHR48101">
    <property type="entry name" value="METHYLMALONYL-COA MUTASE, MITOCHONDRIAL-RELATED"/>
    <property type="match status" value="1"/>
</dbReference>
<accession>A0ABU2RGI8</accession>
<reference evidence="5" key="1">
    <citation type="submission" date="2023-07" db="EMBL/GenBank/DDBJ databases">
        <title>30 novel species of actinomycetes from the DSMZ collection.</title>
        <authorList>
            <person name="Nouioui I."/>
        </authorList>
    </citation>
    <scope>NUCLEOTIDE SEQUENCE [LARGE SCALE GENOMIC DNA]</scope>
    <source>
        <strain evidence="5">DSM 41770</strain>
    </source>
</reference>
<comment type="subunit">
    <text evidence="1">Heterodimer of an alpha and a beta chain.</text>
</comment>
<dbReference type="SUPFAM" id="SSF51703">
    <property type="entry name" value="Cobalamin (vitamin B12)-dependent enzymes"/>
    <property type="match status" value="1"/>
</dbReference>
<keyword evidence="2" id="KW-0413">Isomerase</keyword>
<dbReference type="PANTHER" id="PTHR48101:SF1">
    <property type="entry name" value="METHYLMALONYL-COA MUTASE, LARGE SUBUNIT"/>
    <property type="match status" value="1"/>
</dbReference>
<comment type="caution">
    <text evidence="4">The sequence shown here is derived from an EMBL/GenBank/DDBJ whole genome shotgun (WGS) entry which is preliminary data.</text>
</comment>
<sequence>MRQYAGSGAATEANARYKRLVSDGTAGLSVAFDLPTRMGRDSDAPIARGEVGRAGVAIDSIDDMRVLFAGIPLDKVSTSMTVDAPASLLLLLYQLVGEEQGVPADRLTGTVQNDVLKEYFARGTPIFPPKPSLRLIADTFAYCEAEIPQWNTISVCGHTMARAGASPAQEIAFTLADGIEYVRTAVAAGLDVDGFAPRLSFSLAARTTVLEEVAMSRAARRIWAEVMREEFGAKDPASLMPRFRTRTAGTRPAARRPEAVVVRRPHAVLGATPSPHTGSPAGPDAVEAMTDAVEAATVALMRRVEELGGAVAAIEAGFQRREIEGVVPRVPRVARVTDSGERVDVGPLPLGGADPRASLRAGPSVEARQGERLAKLRAWRDQDRVDRHLAGVRKAAAGDDSVLYPMKDALSAGATVGEVCDALREIWGACTPGTLV</sequence>
<proteinExistence type="predicted"/>
<dbReference type="RefSeq" id="WP_311655503.1">
    <property type="nucleotide sequence ID" value="NZ_JAVREX010000002.1"/>
</dbReference>
<evidence type="ECO:0000313" key="5">
    <source>
        <dbReference type="Proteomes" id="UP001183777"/>
    </source>
</evidence>
<evidence type="ECO:0000256" key="1">
    <source>
        <dbReference type="ARBA" id="ARBA00011870"/>
    </source>
</evidence>
<dbReference type="Gene3D" id="3.20.20.240">
    <property type="entry name" value="Methylmalonyl-CoA mutase"/>
    <property type="match status" value="2"/>
</dbReference>
<evidence type="ECO:0000259" key="3">
    <source>
        <dbReference type="Pfam" id="PF01642"/>
    </source>
</evidence>
<evidence type="ECO:0000313" key="4">
    <source>
        <dbReference type="EMBL" id="MDT0427054.1"/>
    </source>
</evidence>
<dbReference type="NCBIfam" id="TIGR00641">
    <property type="entry name" value="acid_CoA_mut_N"/>
    <property type="match status" value="1"/>
</dbReference>
<gene>
    <name evidence="4" type="ORF">RM649_05255</name>
</gene>
<evidence type="ECO:0000256" key="2">
    <source>
        <dbReference type="ARBA" id="ARBA00023235"/>
    </source>
</evidence>
<name>A0ABU2RGI8_9ACTN</name>
<feature type="domain" description="Methylmalonyl-CoA mutase alpha/beta chain catalytic" evidence="3">
    <location>
        <begin position="1"/>
        <end position="275"/>
    </location>
</feature>